<evidence type="ECO:0000256" key="4">
    <source>
        <dbReference type="ARBA" id="ARBA00020720"/>
    </source>
</evidence>
<protein>
    <recommendedName>
        <fullName evidence="4">Glycerate kinase</fullName>
        <ecNumber evidence="3">2.7.1.31</ecNumber>
    </recommendedName>
</protein>
<evidence type="ECO:0000259" key="10">
    <source>
        <dbReference type="Pfam" id="PF13660"/>
    </source>
</evidence>
<dbReference type="Pfam" id="PF13660">
    <property type="entry name" value="DUF4147"/>
    <property type="match status" value="1"/>
</dbReference>
<dbReference type="InterPro" id="IPR037035">
    <property type="entry name" value="GK-like_C_sf"/>
</dbReference>
<dbReference type="SUPFAM" id="SSF82544">
    <property type="entry name" value="GckA/TtuD-like"/>
    <property type="match status" value="1"/>
</dbReference>
<evidence type="ECO:0000256" key="1">
    <source>
        <dbReference type="ARBA" id="ARBA00000694"/>
    </source>
</evidence>
<evidence type="ECO:0000256" key="5">
    <source>
        <dbReference type="ARBA" id="ARBA00022679"/>
    </source>
</evidence>
<evidence type="ECO:0000259" key="9">
    <source>
        <dbReference type="Pfam" id="PF05161"/>
    </source>
</evidence>
<keyword evidence="8" id="KW-0067">ATP-binding</keyword>
<organism evidence="11">
    <name type="scientific">Menopon gallinae</name>
    <name type="common">poultry shaft louse</name>
    <dbReference type="NCBI Taxonomy" id="328185"/>
    <lineage>
        <taxon>Eukaryota</taxon>
        <taxon>Metazoa</taxon>
        <taxon>Ecdysozoa</taxon>
        <taxon>Arthropoda</taxon>
        <taxon>Hexapoda</taxon>
        <taxon>Insecta</taxon>
        <taxon>Pterygota</taxon>
        <taxon>Neoptera</taxon>
        <taxon>Paraneoptera</taxon>
        <taxon>Psocodea</taxon>
        <taxon>Troctomorpha</taxon>
        <taxon>Phthiraptera</taxon>
        <taxon>Amblycera</taxon>
        <taxon>Menoponidae</taxon>
        <taxon>Menopon</taxon>
    </lineage>
</organism>
<dbReference type="Gene3D" id="3.40.1480.10">
    <property type="entry name" value="MOFRL domain"/>
    <property type="match status" value="1"/>
</dbReference>
<evidence type="ECO:0000256" key="7">
    <source>
        <dbReference type="ARBA" id="ARBA00022777"/>
    </source>
</evidence>
<gene>
    <name evidence="11" type="ORF">PYX00_009788</name>
</gene>
<comment type="caution">
    <text evidence="11">The sequence shown here is derived from an EMBL/GenBank/DDBJ whole genome shotgun (WGS) entry which is preliminary data.</text>
</comment>
<dbReference type="GO" id="GO:0008887">
    <property type="term" value="F:glycerate kinase activity"/>
    <property type="evidence" value="ECO:0007669"/>
    <property type="project" value="UniProtKB-EC"/>
</dbReference>
<proteinExistence type="inferred from homology"/>
<comment type="catalytic activity">
    <reaction evidence="1">
        <text>(R)-glycerate + ATP = (2R)-3-phosphoglycerate + ADP + H(+)</text>
        <dbReference type="Rhea" id="RHEA:23516"/>
        <dbReference type="ChEBI" id="CHEBI:15378"/>
        <dbReference type="ChEBI" id="CHEBI:16659"/>
        <dbReference type="ChEBI" id="CHEBI:30616"/>
        <dbReference type="ChEBI" id="CHEBI:58272"/>
        <dbReference type="ChEBI" id="CHEBI:456216"/>
        <dbReference type="EC" id="2.7.1.31"/>
    </reaction>
</comment>
<evidence type="ECO:0000256" key="3">
    <source>
        <dbReference type="ARBA" id="ARBA00012101"/>
    </source>
</evidence>
<comment type="similarity">
    <text evidence="2">Belongs to the glycerate kinase type-2 family.</text>
</comment>
<dbReference type="PANTHER" id="PTHR12227:SF0">
    <property type="entry name" value="GLYCERATE KINASE"/>
    <property type="match status" value="1"/>
</dbReference>
<evidence type="ECO:0000313" key="11">
    <source>
        <dbReference type="EMBL" id="KAL0267543.1"/>
    </source>
</evidence>
<dbReference type="GO" id="GO:0005737">
    <property type="term" value="C:cytoplasm"/>
    <property type="evidence" value="ECO:0007669"/>
    <property type="project" value="TreeGrafter"/>
</dbReference>
<feature type="domain" description="MOFRL" evidence="9">
    <location>
        <begin position="301"/>
        <end position="419"/>
    </location>
</feature>
<accession>A0AAW2HDD8</accession>
<keyword evidence="6" id="KW-0547">Nucleotide-binding</keyword>
<dbReference type="GO" id="GO:0005524">
    <property type="term" value="F:ATP binding"/>
    <property type="evidence" value="ECO:0007669"/>
    <property type="project" value="UniProtKB-KW"/>
</dbReference>
<keyword evidence="7" id="KW-0418">Kinase</keyword>
<evidence type="ECO:0000256" key="8">
    <source>
        <dbReference type="ARBA" id="ARBA00022840"/>
    </source>
</evidence>
<sequence length="433" mass="47741">MAVEAERILDNHLRSGVVCVPKNTLNNFKSNDSFKLKEKSVIKVYEGAENNLPDEDAVKGADAIIEEIKSLSQSDLLLVLISGGGSALLPKPRMGLSLEDKLYTMKLLMSSGANIKELNVVRKKLSQLKGGGLAILSYPVKTVTLILSDVVNDTLDVIASGPTVPNTDKSEAAYDILKKYDLLDKLPSPVLNIVQQDFETPFVPTQPKGFCHVHNKIIGNNLIAVREAKNCAERLGYRTVILTTLIDSPIKTIIEFYLRLSFEICKMLYTNDIHPFKTMIDHLLKTNIIDSINLSEYCKGICLIAGGEITVPVKGPGVGGRNQELALQFSYRLNKLKENYPMYFKDYDVTFMSAGTDGIDGNSCAAGAIGCPNTIARAIENFVDPEFFLVRNDSYNFFKQVNKGANLITTGHTGTNVMDIHVICIRDLRDKSV</sequence>
<evidence type="ECO:0000256" key="2">
    <source>
        <dbReference type="ARBA" id="ARBA00005393"/>
    </source>
</evidence>
<reference evidence="11" key="1">
    <citation type="journal article" date="2024" name="Gigascience">
        <title>Chromosome-level genome of the poultry shaft louse Menopon gallinae provides insight into the host-switching and adaptive evolution of parasitic lice.</title>
        <authorList>
            <person name="Xu Y."/>
            <person name="Ma L."/>
            <person name="Liu S."/>
            <person name="Liang Y."/>
            <person name="Liu Q."/>
            <person name="He Z."/>
            <person name="Tian L."/>
            <person name="Duan Y."/>
            <person name="Cai W."/>
            <person name="Li H."/>
            <person name="Song F."/>
        </authorList>
    </citation>
    <scope>NUCLEOTIDE SEQUENCE</scope>
    <source>
        <strain evidence="11">Cailab_2023a</strain>
    </source>
</reference>
<dbReference type="PANTHER" id="PTHR12227">
    <property type="entry name" value="GLYCERATE KINASE"/>
    <property type="match status" value="1"/>
</dbReference>
<name>A0AAW2HDD8_9NEOP</name>
<dbReference type="InterPro" id="IPR039760">
    <property type="entry name" value="MOFRL_protein"/>
</dbReference>
<dbReference type="InterPro" id="IPR025286">
    <property type="entry name" value="MOFRL_assoc_dom"/>
</dbReference>
<dbReference type="EC" id="2.7.1.31" evidence="3"/>
<dbReference type="InterPro" id="IPR038614">
    <property type="entry name" value="GK_N_sf"/>
</dbReference>
<evidence type="ECO:0000256" key="6">
    <source>
        <dbReference type="ARBA" id="ARBA00022741"/>
    </source>
</evidence>
<dbReference type="FunFam" id="3.40.50.10180:FF:000001">
    <property type="entry name" value="Glycerate kinase"/>
    <property type="match status" value="1"/>
</dbReference>
<keyword evidence="5" id="KW-0808">Transferase</keyword>
<dbReference type="Gene3D" id="3.40.50.10180">
    <property type="entry name" value="Glycerate kinase, MOFRL-like N-terminal domain"/>
    <property type="match status" value="1"/>
</dbReference>
<dbReference type="Pfam" id="PF05161">
    <property type="entry name" value="MOFRL"/>
    <property type="match status" value="1"/>
</dbReference>
<feature type="domain" description="MOFRL-associated" evidence="10">
    <location>
        <begin position="1"/>
        <end position="194"/>
    </location>
</feature>
<dbReference type="EMBL" id="JARGDH010000005">
    <property type="protein sequence ID" value="KAL0267543.1"/>
    <property type="molecule type" value="Genomic_DNA"/>
</dbReference>
<dbReference type="InterPro" id="IPR007835">
    <property type="entry name" value="MOFRL"/>
</dbReference>
<dbReference type="AlphaFoldDB" id="A0AAW2HDD8"/>